<dbReference type="Gene3D" id="3.20.20.450">
    <property type="entry name" value="EAL domain"/>
    <property type="match status" value="1"/>
</dbReference>
<keyword evidence="6" id="KW-1185">Reference proteome</keyword>
<dbReference type="CDD" id="cd01949">
    <property type="entry name" value="GGDEF"/>
    <property type="match status" value="1"/>
</dbReference>
<proteinExistence type="predicted"/>
<dbReference type="SUPFAM" id="SSF55073">
    <property type="entry name" value="Nucleotide cyclase"/>
    <property type="match status" value="1"/>
</dbReference>
<dbReference type="SMART" id="SM00086">
    <property type="entry name" value="PAC"/>
    <property type="match status" value="3"/>
</dbReference>
<organism evidence="5 6">
    <name type="scientific">Amycolatopsis acidicola</name>
    <dbReference type="NCBI Taxonomy" id="2596893"/>
    <lineage>
        <taxon>Bacteria</taxon>
        <taxon>Bacillati</taxon>
        <taxon>Actinomycetota</taxon>
        <taxon>Actinomycetes</taxon>
        <taxon>Pseudonocardiales</taxon>
        <taxon>Pseudonocardiaceae</taxon>
        <taxon>Amycolatopsis</taxon>
    </lineage>
</organism>
<dbReference type="SMART" id="SM00267">
    <property type="entry name" value="GGDEF"/>
    <property type="match status" value="1"/>
</dbReference>
<feature type="domain" description="GGDEF" evidence="4">
    <location>
        <begin position="516"/>
        <end position="650"/>
    </location>
</feature>
<dbReference type="NCBIfam" id="TIGR00229">
    <property type="entry name" value="sensory_box"/>
    <property type="match status" value="3"/>
</dbReference>
<dbReference type="InterPro" id="IPR035919">
    <property type="entry name" value="EAL_sf"/>
</dbReference>
<dbReference type="InterPro" id="IPR000700">
    <property type="entry name" value="PAS-assoc_C"/>
</dbReference>
<dbReference type="CDD" id="cd01948">
    <property type="entry name" value="EAL"/>
    <property type="match status" value="1"/>
</dbReference>
<dbReference type="InterPro" id="IPR000014">
    <property type="entry name" value="PAS"/>
</dbReference>
<dbReference type="RefSeq" id="WP_144753189.1">
    <property type="nucleotide sequence ID" value="NZ_VMNW02000087.1"/>
</dbReference>
<feature type="domain" description="PAC" evidence="2">
    <location>
        <begin position="205"/>
        <end position="255"/>
    </location>
</feature>
<dbReference type="PANTHER" id="PTHR44757:SF2">
    <property type="entry name" value="BIOFILM ARCHITECTURE MAINTENANCE PROTEIN MBAA"/>
    <property type="match status" value="1"/>
</dbReference>
<dbReference type="CDD" id="cd00130">
    <property type="entry name" value="PAS"/>
    <property type="match status" value="3"/>
</dbReference>
<dbReference type="SUPFAM" id="SSF141868">
    <property type="entry name" value="EAL domain-like"/>
    <property type="match status" value="1"/>
</dbReference>
<name>A0A5N0UV11_9PSEU</name>
<dbReference type="AlphaFoldDB" id="A0A5N0UV11"/>
<accession>A0A5N0UV11</accession>
<feature type="domain" description="PAC" evidence="2">
    <location>
        <begin position="435"/>
        <end position="486"/>
    </location>
</feature>
<dbReference type="Pfam" id="PF00989">
    <property type="entry name" value="PAS"/>
    <property type="match status" value="1"/>
</dbReference>
<evidence type="ECO:0000259" key="3">
    <source>
        <dbReference type="PROSITE" id="PS50883"/>
    </source>
</evidence>
<dbReference type="Gene3D" id="3.30.70.270">
    <property type="match status" value="1"/>
</dbReference>
<protein>
    <submittedName>
        <fullName evidence="5">EAL domain-containing protein</fullName>
    </submittedName>
</protein>
<dbReference type="InterPro" id="IPR052155">
    <property type="entry name" value="Biofilm_reg_signaling"/>
</dbReference>
<evidence type="ECO:0000313" key="5">
    <source>
        <dbReference type="EMBL" id="KAA9152499.1"/>
    </source>
</evidence>
<dbReference type="SMART" id="SM00091">
    <property type="entry name" value="PAS"/>
    <property type="match status" value="4"/>
</dbReference>
<dbReference type="PROSITE" id="PS50113">
    <property type="entry name" value="PAC"/>
    <property type="match status" value="2"/>
</dbReference>
<comment type="caution">
    <text evidence="5">The sequence shown here is derived from an EMBL/GenBank/DDBJ whole genome shotgun (WGS) entry which is preliminary data.</text>
</comment>
<dbReference type="PANTHER" id="PTHR44757">
    <property type="entry name" value="DIGUANYLATE CYCLASE DGCP"/>
    <property type="match status" value="1"/>
</dbReference>
<feature type="domain" description="EAL" evidence="3">
    <location>
        <begin position="659"/>
        <end position="906"/>
    </location>
</feature>
<dbReference type="SMART" id="SM00052">
    <property type="entry name" value="EAL"/>
    <property type="match status" value="1"/>
</dbReference>
<dbReference type="OrthoDB" id="23692at2"/>
<dbReference type="Gene3D" id="3.30.450.20">
    <property type="entry name" value="PAS domain"/>
    <property type="match status" value="4"/>
</dbReference>
<reference evidence="5" key="1">
    <citation type="submission" date="2019-09" db="EMBL/GenBank/DDBJ databases">
        <authorList>
            <person name="Teo W.F.A."/>
            <person name="Duangmal K."/>
        </authorList>
    </citation>
    <scope>NUCLEOTIDE SEQUENCE [LARGE SCALE GENOMIC DNA]</scope>
    <source>
        <strain evidence="5">K81G1</strain>
    </source>
</reference>
<dbReference type="InterPro" id="IPR013767">
    <property type="entry name" value="PAS_fold"/>
</dbReference>
<dbReference type="SUPFAM" id="SSF55785">
    <property type="entry name" value="PYP-like sensor domain (PAS domain)"/>
    <property type="match status" value="4"/>
</dbReference>
<dbReference type="PROSITE" id="PS50887">
    <property type="entry name" value="GGDEF"/>
    <property type="match status" value="1"/>
</dbReference>
<dbReference type="InterPro" id="IPR043128">
    <property type="entry name" value="Rev_trsase/Diguanyl_cyclase"/>
</dbReference>
<evidence type="ECO:0000259" key="1">
    <source>
        <dbReference type="PROSITE" id="PS50112"/>
    </source>
</evidence>
<evidence type="ECO:0000313" key="6">
    <source>
        <dbReference type="Proteomes" id="UP000319769"/>
    </source>
</evidence>
<evidence type="ECO:0000259" key="4">
    <source>
        <dbReference type="PROSITE" id="PS50887"/>
    </source>
</evidence>
<dbReference type="GO" id="GO:0006355">
    <property type="term" value="P:regulation of DNA-templated transcription"/>
    <property type="evidence" value="ECO:0007669"/>
    <property type="project" value="InterPro"/>
</dbReference>
<dbReference type="InterPro" id="IPR029787">
    <property type="entry name" value="Nucleotide_cyclase"/>
</dbReference>
<dbReference type="InterPro" id="IPR001610">
    <property type="entry name" value="PAC"/>
</dbReference>
<sequence>MEANANGADRPSVAPIDQEQIVDLALSADRAVIWALDSASGTLSWNDGMDKLLGVPAKKVKSRLTRLVQPLLAAVDTTGLWQDLELEQRYTQPSGATRWLRFRARRDQCGLLGIASDVTDRHEERRELADLADRYRLLVELSPDMIAVHQDGVLTYVNPAAARLAGGGSRDSLLGRPITDFVHDGSVPEMLERLEHLNEPGATSESAEAMFLRPDGSTFPMEVKSVRTTWEGRPAYQVVMRDVSAQRAAESALRYQAALVEHVSDAIIATDAQGRVTSWNPAAEAIYGLPAADALRRHVGELVGARFDPAVAVRAGGVVQATHRAADGTPLSMRVSVAEMDGGYVLVCADETARRQAERQFSTVVASLDEGVLVIGPNGLLISANPAAERILGVPESSMLGASPHAWPLYDESGQRLSTNEYPSSQVRRTGIAQQGRVMQVLRRDGRTVWLSVSCRAMSPQDSSSAFVLSFTDITERRAIGERLEHDATHDPLTGLANRSLALDQLTALLHADDRASIAVLFIDLDKFKVINDSLGHSVGDRVLKLAGDRLRRSVRPGDIVGRLGGDEFVVIAPGIGGEPEARALTERLRDSLTEPIGVDGRQLHVDASIGIVLVGPADRRAAHDLLRDADVAMYQAKQLGRSRYEFFNVQLRERMQRRLRLEQDLRDAVRRGHLWPAYQPVVDLGTNRMVAVEGLLRWTHPVHGQVPPTEFIPLAEESDLINQLGEYMLRETTRELAQQRGRGVDVELKINLSTRQLDDPGLVTGIEEALSVAGLPPSALCLEITESALMRDAALAGETLGALRALGVRLAIDDFGTGYSSLAQLHQLTLDTLKIDRSFITGLGESTDSEAIVKSIIVMAHAVHLTVVAEGVENPAQLELLRELGCDQAQGYYLGKPAPAGKLWP</sequence>
<dbReference type="InterPro" id="IPR000160">
    <property type="entry name" value="GGDEF_dom"/>
</dbReference>
<gene>
    <name evidence="5" type="ORF">FPZ12_036825</name>
</gene>
<feature type="domain" description="PAS" evidence="1">
    <location>
        <begin position="357"/>
        <end position="401"/>
    </location>
</feature>
<dbReference type="InterPro" id="IPR013656">
    <property type="entry name" value="PAS_4"/>
</dbReference>
<dbReference type="InterPro" id="IPR035965">
    <property type="entry name" value="PAS-like_dom_sf"/>
</dbReference>
<dbReference type="EMBL" id="VMNW02000087">
    <property type="protein sequence ID" value="KAA9152499.1"/>
    <property type="molecule type" value="Genomic_DNA"/>
</dbReference>
<dbReference type="NCBIfam" id="TIGR00254">
    <property type="entry name" value="GGDEF"/>
    <property type="match status" value="1"/>
</dbReference>
<dbReference type="Pfam" id="PF00563">
    <property type="entry name" value="EAL"/>
    <property type="match status" value="1"/>
</dbReference>
<dbReference type="Pfam" id="PF00990">
    <property type="entry name" value="GGDEF"/>
    <property type="match status" value="1"/>
</dbReference>
<evidence type="ECO:0000259" key="2">
    <source>
        <dbReference type="PROSITE" id="PS50113"/>
    </source>
</evidence>
<feature type="domain" description="PAS" evidence="1">
    <location>
        <begin position="252"/>
        <end position="303"/>
    </location>
</feature>
<dbReference type="Proteomes" id="UP000319769">
    <property type="component" value="Unassembled WGS sequence"/>
</dbReference>
<dbReference type="PROSITE" id="PS50112">
    <property type="entry name" value="PAS"/>
    <property type="match status" value="3"/>
</dbReference>
<dbReference type="Pfam" id="PF13426">
    <property type="entry name" value="PAS_9"/>
    <property type="match status" value="1"/>
</dbReference>
<dbReference type="PROSITE" id="PS50883">
    <property type="entry name" value="EAL"/>
    <property type="match status" value="1"/>
</dbReference>
<dbReference type="Pfam" id="PF08448">
    <property type="entry name" value="PAS_4"/>
    <property type="match status" value="1"/>
</dbReference>
<feature type="domain" description="PAS" evidence="1">
    <location>
        <begin position="131"/>
        <end position="201"/>
    </location>
</feature>
<dbReference type="InterPro" id="IPR001633">
    <property type="entry name" value="EAL_dom"/>
</dbReference>